<keyword evidence="3 9" id="KW-0813">Transport</keyword>
<dbReference type="HAMAP" id="MF_01465">
    <property type="entry name" value="SecY"/>
    <property type="match status" value="1"/>
</dbReference>
<evidence type="ECO:0000313" key="13">
    <source>
        <dbReference type="EMBL" id="GAA2198799.1"/>
    </source>
</evidence>
<dbReference type="RefSeq" id="WP_208709922.1">
    <property type="nucleotide sequence ID" value="NZ_BAAAQW010000003.1"/>
</dbReference>
<feature type="transmembrane region" description="Helical" evidence="9">
    <location>
        <begin position="256"/>
        <end position="277"/>
    </location>
</feature>
<evidence type="ECO:0000256" key="5">
    <source>
        <dbReference type="ARBA" id="ARBA00022927"/>
    </source>
</evidence>
<reference evidence="14" key="1">
    <citation type="journal article" date="2019" name="Int. J. Syst. Evol. Microbiol.">
        <title>The Global Catalogue of Microorganisms (GCM) 10K type strain sequencing project: providing services to taxonomists for standard genome sequencing and annotation.</title>
        <authorList>
            <consortium name="The Broad Institute Genomics Platform"/>
            <consortium name="The Broad Institute Genome Sequencing Center for Infectious Disease"/>
            <person name="Wu L."/>
            <person name="Ma J."/>
        </authorList>
    </citation>
    <scope>NUCLEOTIDE SEQUENCE [LARGE SCALE GENOMIC DNA]</scope>
    <source>
        <strain evidence="14">JCM 16034</strain>
    </source>
</reference>
<feature type="transmembrane region" description="Helical" evidence="9">
    <location>
        <begin position="70"/>
        <end position="97"/>
    </location>
</feature>
<keyword evidence="7 9" id="KW-0811">Translocation</keyword>
<evidence type="ECO:0000256" key="2">
    <source>
        <dbReference type="ARBA" id="ARBA00005751"/>
    </source>
</evidence>
<comment type="function">
    <text evidence="9 10">The central subunit of the protein translocation channel SecYEG. Consists of two halves formed by TMs 1-5 and 6-10. These two domains form a lateral gate at the front which open onto the bilayer between TMs 2 and 7, and are clamped together by SecE at the back. The channel is closed by both a pore ring composed of hydrophobic SecY resides and a short helix (helix 2A) on the extracellular side of the membrane which forms a plug. The plug probably moves laterally to allow the channel to open. The ring and the pore may move independently.</text>
</comment>
<evidence type="ECO:0000256" key="8">
    <source>
        <dbReference type="ARBA" id="ARBA00023136"/>
    </source>
</evidence>
<dbReference type="InterPro" id="IPR030659">
    <property type="entry name" value="SecY_CS"/>
</dbReference>
<feature type="transmembrane region" description="Helical" evidence="9">
    <location>
        <begin position="190"/>
        <end position="210"/>
    </location>
</feature>
<feature type="transmembrane region" description="Helical" evidence="9">
    <location>
        <begin position="318"/>
        <end position="339"/>
    </location>
</feature>
<organism evidence="13 14">
    <name type="scientific">Sinomonas flava</name>
    <dbReference type="NCBI Taxonomy" id="496857"/>
    <lineage>
        <taxon>Bacteria</taxon>
        <taxon>Bacillati</taxon>
        <taxon>Actinomycetota</taxon>
        <taxon>Actinomycetes</taxon>
        <taxon>Micrococcales</taxon>
        <taxon>Micrococcaceae</taxon>
        <taxon>Sinomonas</taxon>
    </lineage>
</organism>
<feature type="transmembrane region" description="Helical" evidence="9">
    <location>
        <begin position="118"/>
        <end position="137"/>
    </location>
</feature>
<dbReference type="PROSITE" id="PS00755">
    <property type="entry name" value="SECY_1"/>
    <property type="match status" value="1"/>
</dbReference>
<dbReference type="PANTHER" id="PTHR10906">
    <property type="entry name" value="SECY/SEC61-ALPHA FAMILY MEMBER"/>
    <property type="match status" value="1"/>
</dbReference>
<comment type="caution">
    <text evidence="9">Lacks conserved residue(s) required for the propagation of feature annotation.</text>
</comment>
<sequence>MLSAIGRAVRTPDLRRKLLFTLGIITIFRLGAFIPAPGVNYANVRQCLSPSVTGDQQGIYQMMNLFSGGALLQVSIFALGIMPYITASIIVQLLRVVIPRFQELYDEGQAGQTKLTQYTRYLTIALGLLNATTLVSLVRSGQLFPNCQLQIIPDQSIITTILVIITLTAGTGLIMWLGELVTEKGIGNGMSLLIFTSIAATFPTSLGQIWSSKGPGTFFLVIVIGIITMTLVVFVEQSQRRVPVQYAKRMIGRRTVGGTSTYIPIKVNMAGVIPVIFASSMLYLPALVAQFNTPHDGSPIPGWVEWINNNLTRGDHPVYMAIYFLMILFFTYFYVAITFNPEEVSDNMKKYGGFIPGIRAGKPTADYLQYVLSRITLPGALYLGIVALIPLIALVLVNANQNFPFGGTSILIMVGVGLETVKQIDAQLQQRHYEGLLR</sequence>
<keyword evidence="5 9" id="KW-0653">Protein transport</keyword>
<dbReference type="Gene3D" id="1.10.3370.10">
    <property type="entry name" value="SecY subunit domain"/>
    <property type="match status" value="1"/>
</dbReference>
<dbReference type="Pfam" id="PF00344">
    <property type="entry name" value="SecY"/>
    <property type="match status" value="1"/>
</dbReference>
<keyword evidence="8 9" id="KW-0472">Membrane</keyword>
<evidence type="ECO:0000256" key="12">
    <source>
        <dbReference type="RuleBase" id="RU004349"/>
    </source>
</evidence>
<comment type="similarity">
    <text evidence="2 9 12">Belongs to the SecY/SEC61-alpha family.</text>
</comment>
<dbReference type="PROSITE" id="PS00756">
    <property type="entry name" value="SECY_2"/>
    <property type="match status" value="1"/>
</dbReference>
<evidence type="ECO:0000313" key="14">
    <source>
        <dbReference type="Proteomes" id="UP001500432"/>
    </source>
</evidence>
<feature type="transmembrane region" description="Helical" evidence="9">
    <location>
        <begin position="216"/>
        <end position="235"/>
    </location>
</feature>
<evidence type="ECO:0000256" key="4">
    <source>
        <dbReference type="ARBA" id="ARBA00022692"/>
    </source>
</evidence>
<dbReference type="Proteomes" id="UP001500432">
    <property type="component" value="Unassembled WGS sequence"/>
</dbReference>
<comment type="caution">
    <text evidence="13">The sequence shown here is derived from an EMBL/GenBank/DDBJ whole genome shotgun (WGS) entry which is preliminary data.</text>
</comment>
<feature type="transmembrane region" description="Helical" evidence="9">
    <location>
        <begin position="157"/>
        <end position="178"/>
    </location>
</feature>
<keyword evidence="4 9" id="KW-0812">Transmembrane</keyword>
<dbReference type="InterPro" id="IPR023201">
    <property type="entry name" value="SecY_dom_sf"/>
</dbReference>
<comment type="subcellular location">
    <subcellularLocation>
        <location evidence="9">Cell membrane</location>
        <topology evidence="9">Multi-pass membrane protein</topology>
    </subcellularLocation>
    <subcellularLocation>
        <location evidence="1 11">Membrane</location>
        <topology evidence="1 11">Multi-pass membrane protein</topology>
    </subcellularLocation>
</comment>
<evidence type="ECO:0000256" key="10">
    <source>
        <dbReference type="RuleBase" id="RU000537"/>
    </source>
</evidence>
<dbReference type="PRINTS" id="PR00303">
    <property type="entry name" value="SECYTRNLCASE"/>
</dbReference>
<accession>A0ABP5NGP6</accession>
<keyword evidence="9" id="KW-1003">Cell membrane</keyword>
<evidence type="ECO:0000256" key="3">
    <source>
        <dbReference type="ARBA" id="ARBA00022448"/>
    </source>
</evidence>
<dbReference type="EMBL" id="BAAAQW010000003">
    <property type="protein sequence ID" value="GAA2198799.1"/>
    <property type="molecule type" value="Genomic_DNA"/>
</dbReference>
<dbReference type="InterPro" id="IPR002208">
    <property type="entry name" value="SecY/SEC61-alpha"/>
</dbReference>
<evidence type="ECO:0000256" key="7">
    <source>
        <dbReference type="ARBA" id="ARBA00023010"/>
    </source>
</evidence>
<feature type="transmembrane region" description="Helical" evidence="9">
    <location>
        <begin position="18"/>
        <end position="36"/>
    </location>
</feature>
<evidence type="ECO:0000256" key="9">
    <source>
        <dbReference type="HAMAP-Rule" id="MF_01465"/>
    </source>
</evidence>
<gene>
    <name evidence="9 13" type="primary">secY</name>
    <name evidence="13" type="ORF">GCM10009849_12880</name>
</gene>
<dbReference type="SUPFAM" id="SSF103491">
    <property type="entry name" value="Preprotein translocase SecY subunit"/>
    <property type="match status" value="1"/>
</dbReference>
<evidence type="ECO:0000256" key="11">
    <source>
        <dbReference type="RuleBase" id="RU003484"/>
    </source>
</evidence>
<dbReference type="PIRSF" id="PIRSF004557">
    <property type="entry name" value="SecY"/>
    <property type="match status" value="1"/>
</dbReference>
<dbReference type="NCBIfam" id="TIGR00967">
    <property type="entry name" value="3a0501s007"/>
    <property type="match status" value="1"/>
</dbReference>
<feature type="transmembrane region" description="Helical" evidence="9">
    <location>
        <begin position="379"/>
        <end position="397"/>
    </location>
</feature>
<comment type="subunit">
    <text evidence="9">Component of the Sec protein translocase complex. Heterotrimer consisting of SecY, SecE and SecG subunits. The heterotrimers can form oligomers, although 1 heterotrimer is thought to be able to translocate proteins. Interacts with the ribosome. Interacts with SecDF, and other proteins may be involved. Interacts with SecA.</text>
</comment>
<name>A0ABP5NGP6_9MICC</name>
<dbReference type="InterPro" id="IPR026593">
    <property type="entry name" value="SecY"/>
</dbReference>
<proteinExistence type="inferred from homology"/>
<keyword evidence="14" id="KW-1185">Reference proteome</keyword>
<evidence type="ECO:0000256" key="1">
    <source>
        <dbReference type="ARBA" id="ARBA00004141"/>
    </source>
</evidence>
<evidence type="ECO:0000256" key="6">
    <source>
        <dbReference type="ARBA" id="ARBA00022989"/>
    </source>
</evidence>
<protein>
    <recommendedName>
        <fullName evidence="9 10">Protein translocase subunit SecY</fullName>
    </recommendedName>
</protein>
<keyword evidence="6 9" id="KW-1133">Transmembrane helix</keyword>